<dbReference type="HOGENOM" id="CLU_1520369_0_0_1"/>
<dbReference type="Proteomes" id="UP000001514">
    <property type="component" value="Unassembled WGS sequence"/>
</dbReference>
<gene>
    <name evidence="1" type="ORF">SELMODRAFT_411826</name>
</gene>
<reference evidence="1 2" key="1">
    <citation type="journal article" date="2011" name="Science">
        <title>The Selaginella genome identifies genetic changes associated with the evolution of vascular plants.</title>
        <authorList>
            <person name="Banks J.A."/>
            <person name="Nishiyama T."/>
            <person name="Hasebe M."/>
            <person name="Bowman J.L."/>
            <person name="Gribskov M."/>
            <person name="dePamphilis C."/>
            <person name="Albert V.A."/>
            <person name="Aono N."/>
            <person name="Aoyama T."/>
            <person name="Ambrose B.A."/>
            <person name="Ashton N.W."/>
            <person name="Axtell M.J."/>
            <person name="Barker E."/>
            <person name="Barker M.S."/>
            <person name="Bennetzen J.L."/>
            <person name="Bonawitz N.D."/>
            <person name="Chapple C."/>
            <person name="Cheng C."/>
            <person name="Correa L.G."/>
            <person name="Dacre M."/>
            <person name="DeBarry J."/>
            <person name="Dreyer I."/>
            <person name="Elias M."/>
            <person name="Engstrom E.M."/>
            <person name="Estelle M."/>
            <person name="Feng L."/>
            <person name="Finet C."/>
            <person name="Floyd S.K."/>
            <person name="Frommer W.B."/>
            <person name="Fujita T."/>
            <person name="Gramzow L."/>
            <person name="Gutensohn M."/>
            <person name="Harholt J."/>
            <person name="Hattori M."/>
            <person name="Heyl A."/>
            <person name="Hirai T."/>
            <person name="Hiwatashi Y."/>
            <person name="Ishikawa M."/>
            <person name="Iwata M."/>
            <person name="Karol K.G."/>
            <person name="Koehler B."/>
            <person name="Kolukisaoglu U."/>
            <person name="Kubo M."/>
            <person name="Kurata T."/>
            <person name="Lalonde S."/>
            <person name="Li K."/>
            <person name="Li Y."/>
            <person name="Litt A."/>
            <person name="Lyons E."/>
            <person name="Manning G."/>
            <person name="Maruyama T."/>
            <person name="Michael T.P."/>
            <person name="Mikami K."/>
            <person name="Miyazaki S."/>
            <person name="Morinaga S."/>
            <person name="Murata T."/>
            <person name="Mueller-Roeber B."/>
            <person name="Nelson D.R."/>
            <person name="Obara M."/>
            <person name="Oguri Y."/>
            <person name="Olmstead R.G."/>
            <person name="Onodera N."/>
            <person name="Petersen B.L."/>
            <person name="Pils B."/>
            <person name="Prigge M."/>
            <person name="Rensing S.A."/>
            <person name="Riano-Pachon D.M."/>
            <person name="Roberts A.W."/>
            <person name="Sato Y."/>
            <person name="Scheller H.V."/>
            <person name="Schulz B."/>
            <person name="Schulz C."/>
            <person name="Shakirov E.V."/>
            <person name="Shibagaki N."/>
            <person name="Shinohara N."/>
            <person name="Shippen D.E."/>
            <person name="Soerensen I."/>
            <person name="Sotooka R."/>
            <person name="Sugimoto N."/>
            <person name="Sugita M."/>
            <person name="Sumikawa N."/>
            <person name="Tanurdzic M."/>
            <person name="Theissen G."/>
            <person name="Ulvskov P."/>
            <person name="Wakazuki S."/>
            <person name="Weng J.K."/>
            <person name="Willats W.W."/>
            <person name="Wipf D."/>
            <person name="Wolf P.G."/>
            <person name="Yang L."/>
            <person name="Zimmer A.D."/>
            <person name="Zhu Q."/>
            <person name="Mitros T."/>
            <person name="Hellsten U."/>
            <person name="Loque D."/>
            <person name="Otillar R."/>
            <person name="Salamov A."/>
            <person name="Schmutz J."/>
            <person name="Shapiro H."/>
            <person name="Lindquist E."/>
            <person name="Lucas S."/>
            <person name="Rokhsar D."/>
            <person name="Grigoriev I.V."/>
        </authorList>
    </citation>
    <scope>NUCLEOTIDE SEQUENCE [LARGE SCALE GENOMIC DNA]</scope>
</reference>
<dbReference type="EMBL" id="GL377581">
    <property type="protein sequence ID" value="EFJ27652.1"/>
    <property type="molecule type" value="Genomic_DNA"/>
</dbReference>
<name>D8RJ56_SELML</name>
<proteinExistence type="predicted"/>
<dbReference type="AlphaFoldDB" id="D8RJ56"/>
<keyword evidence="2" id="KW-1185">Reference proteome</keyword>
<organism evidence="2">
    <name type="scientific">Selaginella moellendorffii</name>
    <name type="common">Spikemoss</name>
    <dbReference type="NCBI Taxonomy" id="88036"/>
    <lineage>
        <taxon>Eukaryota</taxon>
        <taxon>Viridiplantae</taxon>
        <taxon>Streptophyta</taxon>
        <taxon>Embryophyta</taxon>
        <taxon>Tracheophyta</taxon>
        <taxon>Lycopodiopsida</taxon>
        <taxon>Selaginellales</taxon>
        <taxon>Selaginellaceae</taxon>
        <taxon>Selaginella</taxon>
    </lineage>
</organism>
<dbReference type="InParanoid" id="D8RJ56"/>
<evidence type="ECO:0000313" key="1">
    <source>
        <dbReference type="EMBL" id="EFJ27652.1"/>
    </source>
</evidence>
<sequence>MRLQTQKTRQFRVMSLCSRSKLKMEGTPGLNPVLIQSFLERKYNQLNVGGRENLPLVSWIVRRKLGVRACCRRQRSRAMGLDLYAVAADYCTLGLDGEDIEIELAWDPVRRAPRVCVLDFSEALHNDRQGILYKESFYPRPSQELLWATFALHYSDHKFARWVEEIYRGALREFLIT</sequence>
<accession>D8RJ56</accession>
<protein>
    <submittedName>
        <fullName evidence="1">Uncharacterized protein</fullName>
    </submittedName>
</protein>
<dbReference type="Gramene" id="EFJ27652">
    <property type="protein sequence ID" value="EFJ27652"/>
    <property type="gene ID" value="SELMODRAFT_411826"/>
</dbReference>
<evidence type="ECO:0000313" key="2">
    <source>
        <dbReference type="Proteomes" id="UP000001514"/>
    </source>
</evidence>
<dbReference type="KEGG" id="smo:SELMODRAFT_411826"/>